<feature type="transmembrane region" description="Helical" evidence="10">
    <location>
        <begin position="165"/>
        <end position="183"/>
    </location>
</feature>
<evidence type="ECO:0000256" key="1">
    <source>
        <dbReference type="ARBA" id="ARBA00004477"/>
    </source>
</evidence>
<keyword evidence="7" id="KW-0256">Endoplasmic reticulum</keyword>
<dbReference type="RefSeq" id="WP_284291347.1">
    <property type="nucleotide sequence ID" value="NZ_BSUK01000001.1"/>
</dbReference>
<name>A0ABQ6HWI7_9MICO</name>
<dbReference type="PANTHER" id="PTHR12468:SF2">
    <property type="entry name" value="GPI MANNOSYLTRANSFERASE 2"/>
    <property type="match status" value="1"/>
</dbReference>
<dbReference type="InterPro" id="IPR007315">
    <property type="entry name" value="PIG-V/Gpi18"/>
</dbReference>
<evidence type="ECO:0000256" key="4">
    <source>
        <dbReference type="ARBA" id="ARBA00022676"/>
    </source>
</evidence>
<keyword evidence="8 10" id="KW-1133">Transmembrane helix</keyword>
<evidence type="ECO:0008006" key="13">
    <source>
        <dbReference type="Google" id="ProtNLM"/>
    </source>
</evidence>
<gene>
    <name evidence="11" type="ORF">GCM10025864_01400</name>
</gene>
<keyword evidence="12" id="KW-1185">Reference proteome</keyword>
<keyword evidence="3" id="KW-0337">GPI-anchor biosynthesis</keyword>
<proteinExistence type="predicted"/>
<keyword evidence="5" id="KW-0808">Transferase</keyword>
<evidence type="ECO:0000256" key="10">
    <source>
        <dbReference type="SAM" id="Phobius"/>
    </source>
</evidence>
<evidence type="ECO:0000256" key="5">
    <source>
        <dbReference type="ARBA" id="ARBA00022679"/>
    </source>
</evidence>
<accession>A0ABQ6HWI7</accession>
<evidence type="ECO:0000313" key="12">
    <source>
        <dbReference type="Proteomes" id="UP001157091"/>
    </source>
</evidence>
<keyword evidence="4" id="KW-0328">Glycosyltransferase</keyword>
<keyword evidence="6 10" id="KW-0812">Transmembrane</keyword>
<dbReference type="PANTHER" id="PTHR12468">
    <property type="entry name" value="GPI MANNOSYLTRANSFERASE 2"/>
    <property type="match status" value="1"/>
</dbReference>
<sequence length="262" mass="28609">MRRADPRTWPWWAQVLVVYGLARAFSAVVFVRVATHQVANGWTGGDPSYADYVGRMFDATWYLQIAEHGYPHALPLGQDGAVQQNAWAFYPLFPLVLRALMAVTGLSWTFLAPTVSLLLGAGAVLVIYRLVQRGGHRATALVPGLPLATVLLVSVFPSSPVLQTAYTEALALLLIASALYLLAVRRYFWAVPVVVLLGFTRAVALPMACVVVWHVLWRVWGRGGRRLGATRSARLGTGSRCATSPGSGRCWAPALSRAWRGR</sequence>
<feature type="transmembrane region" description="Helical" evidence="10">
    <location>
        <begin position="12"/>
        <end position="34"/>
    </location>
</feature>
<evidence type="ECO:0000313" key="11">
    <source>
        <dbReference type="EMBL" id="GMA22381.1"/>
    </source>
</evidence>
<dbReference type="EMBL" id="BSUK01000001">
    <property type="protein sequence ID" value="GMA22381.1"/>
    <property type="molecule type" value="Genomic_DNA"/>
</dbReference>
<feature type="transmembrane region" description="Helical" evidence="10">
    <location>
        <begin position="140"/>
        <end position="159"/>
    </location>
</feature>
<evidence type="ECO:0000256" key="9">
    <source>
        <dbReference type="ARBA" id="ARBA00023136"/>
    </source>
</evidence>
<evidence type="ECO:0000256" key="6">
    <source>
        <dbReference type="ARBA" id="ARBA00022692"/>
    </source>
</evidence>
<reference evidence="12" key="1">
    <citation type="journal article" date="2019" name="Int. J. Syst. Evol. Microbiol.">
        <title>The Global Catalogue of Microorganisms (GCM) 10K type strain sequencing project: providing services to taxonomists for standard genome sequencing and annotation.</title>
        <authorList>
            <consortium name="The Broad Institute Genomics Platform"/>
            <consortium name="The Broad Institute Genome Sequencing Center for Infectious Disease"/>
            <person name="Wu L."/>
            <person name="Ma J."/>
        </authorList>
    </citation>
    <scope>NUCLEOTIDE SEQUENCE [LARGE SCALE GENOMIC DNA]</scope>
    <source>
        <strain evidence="12">NBRC 106348</strain>
    </source>
</reference>
<comment type="subcellular location">
    <subcellularLocation>
        <location evidence="1">Endoplasmic reticulum membrane</location>
        <topology evidence="1">Multi-pass membrane protein</topology>
    </subcellularLocation>
</comment>
<protein>
    <recommendedName>
        <fullName evidence="13">Glycosyltransferase RgtA/B/C/D-like domain-containing protein</fullName>
    </recommendedName>
</protein>
<evidence type="ECO:0000256" key="2">
    <source>
        <dbReference type="ARBA" id="ARBA00004687"/>
    </source>
</evidence>
<dbReference type="Proteomes" id="UP001157091">
    <property type="component" value="Unassembled WGS sequence"/>
</dbReference>
<comment type="pathway">
    <text evidence="2">Glycolipid biosynthesis; glycosylphosphatidylinositol-anchor biosynthesis.</text>
</comment>
<feature type="transmembrane region" description="Helical" evidence="10">
    <location>
        <begin position="190"/>
        <end position="216"/>
    </location>
</feature>
<evidence type="ECO:0000256" key="3">
    <source>
        <dbReference type="ARBA" id="ARBA00022502"/>
    </source>
</evidence>
<organism evidence="11 12">
    <name type="scientific">Luteimicrobium album</name>
    <dbReference type="NCBI Taxonomy" id="1054550"/>
    <lineage>
        <taxon>Bacteria</taxon>
        <taxon>Bacillati</taxon>
        <taxon>Actinomycetota</taxon>
        <taxon>Actinomycetes</taxon>
        <taxon>Micrococcales</taxon>
        <taxon>Luteimicrobium</taxon>
    </lineage>
</organism>
<evidence type="ECO:0000256" key="8">
    <source>
        <dbReference type="ARBA" id="ARBA00022989"/>
    </source>
</evidence>
<evidence type="ECO:0000256" key="7">
    <source>
        <dbReference type="ARBA" id="ARBA00022824"/>
    </source>
</evidence>
<feature type="transmembrane region" description="Helical" evidence="10">
    <location>
        <begin position="99"/>
        <end position="128"/>
    </location>
</feature>
<comment type="caution">
    <text evidence="11">The sequence shown here is derived from an EMBL/GenBank/DDBJ whole genome shotgun (WGS) entry which is preliminary data.</text>
</comment>
<keyword evidence="9 10" id="KW-0472">Membrane</keyword>